<organism evidence="1">
    <name type="scientific">marine sediment metagenome</name>
    <dbReference type="NCBI Taxonomy" id="412755"/>
    <lineage>
        <taxon>unclassified sequences</taxon>
        <taxon>metagenomes</taxon>
        <taxon>ecological metagenomes</taxon>
    </lineage>
</organism>
<protein>
    <submittedName>
        <fullName evidence="1">Uncharacterized protein</fullName>
    </submittedName>
</protein>
<name>A0A0F9CEX0_9ZZZZ</name>
<sequence length="87" mass="10149">MKITNYQALILLELEDTQPKNGVWRPELAEQLNTPSTTLHDNLIKLKKKKLVDNYEENNKKKGRNKIYWLATELGQKAIKIILEGMK</sequence>
<proteinExistence type="predicted"/>
<reference evidence="1" key="1">
    <citation type="journal article" date="2015" name="Nature">
        <title>Complex archaea that bridge the gap between prokaryotes and eukaryotes.</title>
        <authorList>
            <person name="Spang A."/>
            <person name="Saw J.H."/>
            <person name="Jorgensen S.L."/>
            <person name="Zaremba-Niedzwiedzka K."/>
            <person name="Martijn J."/>
            <person name="Lind A.E."/>
            <person name="van Eijk R."/>
            <person name="Schleper C."/>
            <person name="Guy L."/>
            <person name="Ettema T.J."/>
        </authorList>
    </citation>
    <scope>NUCLEOTIDE SEQUENCE</scope>
</reference>
<evidence type="ECO:0000313" key="1">
    <source>
        <dbReference type="EMBL" id="KKL04206.1"/>
    </source>
</evidence>
<dbReference type="InterPro" id="IPR036388">
    <property type="entry name" value="WH-like_DNA-bd_sf"/>
</dbReference>
<comment type="caution">
    <text evidence="1">The sequence shown here is derived from an EMBL/GenBank/DDBJ whole genome shotgun (WGS) entry which is preliminary data.</text>
</comment>
<dbReference type="AlphaFoldDB" id="A0A0F9CEX0"/>
<dbReference type="EMBL" id="LAZR01044623">
    <property type="protein sequence ID" value="KKL04206.1"/>
    <property type="molecule type" value="Genomic_DNA"/>
</dbReference>
<accession>A0A0F9CEX0</accession>
<dbReference type="Gene3D" id="1.10.10.10">
    <property type="entry name" value="Winged helix-like DNA-binding domain superfamily/Winged helix DNA-binding domain"/>
    <property type="match status" value="1"/>
</dbReference>
<dbReference type="SUPFAM" id="SSF46785">
    <property type="entry name" value="Winged helix' DNA-binding domain"/>
    <property type="match status" value="1"/>
</dbReference>
<dbReference type="InterPro" id="IPR036390">
    <property type="entry name" value="WH_DNA-bd_sf"/>
</dbReference>
<gene>
    <name evidence="1" type="ORF">LCGC14_2618390</name>
</gene>